<evidence type="ECO:0000256" key="1">
    <source>
        <dbReference type="ARBA" id="ARBA00002307"/>
    </source>
</evidence>
<dbReference type="PANTHER" id="PTHR10279:SF10">
    <property type="entry name" value="ORNITHINE DECARBOXYLASE ANTIZYME"/>
    <property type="match status" value="1"/>
</dbReference>
<organism evidence="7 8">
    <name type="scientific">Coniosporium apollinis</name>
    <dbReference type="NCBI Taxonomy" id="61459"/>
    <lineage>
        <taxon>Eukaryota</taxon>
        <taxon>Fungi</taxon>
        <taxon>Dikarya</taxon>
        <taxon>Ascomycota</taxon>
        <taxon>Pezizomycotina</taxon>
        <taxon>Dothideomycetes</taxon>
        <taxon>Dothideomycetes incertae sedis</taxon>
        <taxon>Coniosporium</taxon>
    </lineage>
</organism>
<evidence type="ECO:0000313" key="7">
    <source>
        <dbReference type="EMBL" id="KAJ9667865.1"/>
    </source>
</evidence>
<dbReference type="InterPro" id="IPR002993">
    <property type="entry name" value="ODC_AZ"/>
</dbReference>
<comment type="similarity">
    <text evidence="2">Belongs to the ODC antizyme family.</text>
</comment>
<dbReference type="SUPFAM" id="SSF55729">
    <property type="entry name" value="Acyl-CoA N-acyltransferases (Nat)"/>
    <property type="match status" value="1"/>
</dbReference>
<evidence type="ECO:0000256" key="5">
    <source>
        <dbReference type="ARBA" id="ARBA00022758"/>
    </source>
</evidence>
<gene>
    <name evidence="7" type="ORF">H2201_002051</name>
</gene>
<dbReference type="PANTHER" id="PTHR10279">
    <property type="entry name" value="ORNITHINE DECARBOXYLASE ANTIZYME"/>
    <property type="match status" value="1"/>
</dbReference>
<comment type="subunit">
    <text evidence="3">Interacts with ODC and thereby sterically blocks ODC homodimerization.</text>
</comment>
<dbReference type="Pfam" id="PF02100">
    <property type="entry name" value="ODC_AZ"/>
    <property type="match status" value="1"/>
</dbReference>
<evidence type="ECO:0000256" key="2">
    <source>
        <dbReference type="ARBA" id="ARBA00008796"/>
    </source>
</evidence>
<protein>
    <recommendedName>
        <fullName evidence="4">Ornithine decarboxylase antizyme</fullName>
    </recommendedName>
</protein>
<evidence type="ECO:0000256" key="4">
    <source>
        <dbReference type="ARBA" id="ARBA00017712"/>
    </source>
</evidence>
<reference evidence="7" key="1">
    <citation type="submission" date="2022-10" db="EMBL/GenBank/DDBJ databases">
        <title>Culturing micro-colonial fungi from biological soil crusts in the Mojave desert and describing Neophaeococcomyces mojavensis, and introducing the new genera and species Taxawa tesnikishii.</title>
        <authorList>
            <person name="Kurbessoian T."/>
            <person name="Stajich J.E."/>
        </authorList>
    </citation>
    <scope>NUCLEOTIDE SEQUENCE</scope>
    <source>
        <strain evidence="7">TK_1</strain>
    </source>
</reference>
<evidence type="ECO:0000313" key="8">
    <source>
        <dbReference type="Proteomes" id="UP001172684"/>
    </source>
</evidence>
<keyword evidence="5" id="KW-0688">Ribosomal frameshifting</keyword>
<feature type="region of interest" description="Disordered" evidence="6">
    <location>
        <begin position="134"/>
        <end position="155"/>
    </location>
</feature>
<sequence length="281" mass="30262">MTESARANVLASCYAVDASSMALQGFHYSSTGAGGGIPSPPLSPPLAAERHALKETTTPKNFSVRRARRGGAAYTIAGECERLFCETLKTVFLGEGNLVCQDSLAMGVRNQNTTMDGNYDEVISHMSRHNSDSSGSAMAGFGAGPPRGLQTPSPEMEGYASHGGGGMISTWVEVWDYVGGARFRGFVVDDGGERTMFTFFDEGIIGRDLKPGLMALLELCGIPDFDCSRLVVCIDRNAQPEPTKGLMRDLGWVGFEAVTLARWTHSNELVSDRWIFLGMDV</sequence>
<dbReference type="InterPro" id="IPR016181">
    <property type="entry name" value="Acyl_CoA_acyltransferase"/>
</dbReference>
<proteinExistence type="inferred from homology"/>
<accession>A0ABQ9NZU4</accession>
<comment type="caution">
    <text evidence="7">The sequence shown here is derived from an EMBL/GenBank/DDBJ whole genome shotgun (WGS) entry which is preliminary data.</text>
</comment>
<dbReference type="EMBL" id="JAPDRL010000010">
    <property type="protein sequence ID" value="KAJ9667865.1"/>
    <property type="molecule type" value="Genomic_DNA"/>
</dbReference>
<comment type="function">
    <text evidence="1">Ornithine decarboxylase (ODC) antizyme protein that negatively regulates ODC activity and intracellular polyamine biosynthesis in response to increased intracellular polyamine levels. Binds to ODC monomers, inhibiting the assembly of the functional ODC homodimer, and targets the monomers for ubiquitin-independent proteolytic destruction by the 26S proteasome.</text>
</comment>
<dbReference type="Gene3D" id="3.40.630.60">
    <property type="match status" value="1"/>
</dbReference>
<name>A0ABQ9NZU4_9PEZI</name>
<dbReference type="InterPro" id="IPR038581">
    <property type="entry name" value="ODC_AZ_sf"/>
</dbReference>
<keyword evidence="8" id="KW-1185">Reference proteome</keyword>
<evidence type="ECO:0000256" key="3">
    <source>
        <dbReference type="ARBA" id="ARBA00011486"/>
    </source>
</evidence>
<evidence type="ECO:0000256" key="6">
    <source>
        <dbReference type="SAM" id="MobiDB-lite"/>
    </source>
</evidence>
<dbReference type="Proteomes" id="UP001172684">
    <property type="component" value="Unassembled WGS sequence"/>
</dbReference>